<organism evidence="3 4">
    <name type="scientific">Pestalotiopsis fici (strain W106-1 / CGMCC3.15140)</name>
    <dbReference type="NCBI Taxonomy" id="1229662"/>
    <lineage>
        <taxon>Eukaryota</taxon>
        <taxon>Fungi</taxon>
        <taxon>Dikarya</taxon>
        <taxon>Ascomycota</taxon>
        <taxon>Pezizomycotina</taxon>
        <taxon>Sordariomycetes</taxon>
        <taxon>Xylariomycetidae</taxon>
        <taxon>Amphisphaeriales</taxon>
        <taxon>Sporocadaceae</taxon>
        <taxon>Pestalotiopsis</taxon>
    </lineage>
</organism>
<proteinExistence type="inferred from homology"/>
<reference evidence="4" key="1">
    <citation type="journal article" date="2015" name="BMC Genomics">
        <title>Genomic and transcriptomic analysis of the endophytic fungus Pestalotiopsis fici reveals its lifestyle and high potential for synthesis of natural products.</title>
        <authorList>
            <person name="Wang X."/>
            <person name="Zhang X."/>
            <person name="Liu L."/>
            <person name="Xiang M."/>
            <person name="Wang W."/>
            <person name="Sun X."/>
            <person name="Che Y."/>
            <person name="Guo L."/>
            <person name="Liu G."/>
            <person name="Guo L."/>
            <person name="Wang C."/>
            <person name="Yin W.B."/>
            <person name="Stadler M."/>
            <person name="Zhang X."/>
            <person name="Liu X."/>
        </authorList>
    </citation>
    <scope>NUCLEOTIDE SEQUENCE [LARGE SCALE GENOMIC DNA]</scope>
    <source>
        <strain evidence="4">W106-1 / CGMCC3.15140</strain>
    </source>
</reference>
<sequence length="255" mass="27681">MTCKRVMIFGGNGQTARLLTAGMLAKGWNVTSVIRNQKQAADILKLGKATPGQIDTVFADLKAIKSVSDARSLISQAQPEIVVFAAGSLSQPCLVDRDAAIRIIEASTETESVKKYLQISFPASRRHRAPWWTDEDHLASREETSSYPDIQRAKLEADEFLVRMIKERSLHGISLRPSWLTNSPATGKVALGETPSVSQITRGDVAAVALEILMRDDVKGWLDVVKGKVPIDEAVELAAKSQIGVLGCEDLSGDV</sequence>
<dbReference type="eggNOG" id="KOG1203">
    <property type="taxonomic scope" value="Eukaryota"/>
</dbReference>
<dbReference type="GeneID" id="19269874"/>
<comment type="similarity">
    <text evidence="1">Belongs to the avfA family.</text>
</comment>
<dbReference type="Gene3D" id="3.40.50.720">
    <property type="entry name" value="NAD(P)-binding Rossmann-like Domain"/>
    <property type="match status" value="1"/>
</dbReference>
<evidence type="ECO:0000259" key="2">
    <source>
        <dbReference type="Pfam" id="PF13460"/>
    </source>
</evidence>
<evidence type="ECO:0000313" key="4">
    <source>
        <dbReference type="Proteomes" id="UP000030651"/>
    </source>
</evidence>
<dbReference type="KEGG" id="pfy:PFICI_04861"/>
<name>W3XAA1_PESFW</name>
<dbReference type="InterPro" id="IPR016040">
    <property type="entry name" value="NAD(P)-bd_dom"/>
</dbReference>
<dbReference type="PANTHER" id="PTHR15020:SF50">
    <property type="entry name" value="UPF0659 PROTEIN YMR090W"/>
    <property type="match status" value="1"/>
</dbReference>
<dbReference type="EMBL" id="KI912111">
    <property type="protein sequence ID" value="ETS82985.1"/>
    <property type="molecule type" value="Genomic_DNA"/>
</dbReference>
<dbReference type="Pfam" id="PF13460">
    <property type="entry name" value="NAD_binding_10"/>
    <property type="match status" value="1"/>
</dbReference>
<dbReference type="AlphaFoldDB" id="W3XAA1"/>
<dbReference type="SUPFAM" id="SSF51735">
    <property type="entry name" value="NAD(P)-binding Rossmann-fold domains"/>
    <property type="match status" value="1"/>
</dbReference>
<dbReference type="InterPro" id="IPR036291">
    <property type="entry name" value="NAD(P)-bd_dom_sf"/>
</dbReference>
<dbReference type="PANTHER" id="PTHR15020">
    <property type="entry name" value="FLAVIN REDUCTASE-RELATED"/>
    <property type="match status" value="1"/>
</dbReference>
<dbReference type="FunCoup" id="W3XAA1">
    <property type="interactions" value="703"/>
</dbReference>
<dbReference type="InParanoid" id="W3XAA1"/>
<evidence type="ECO:0000313" key="3">
    <source>
        <dbReference type="EMBL" id="ETS82985.1"/>
    </source>
</evidence>
<dbReference type="RefSeq" id="XP_007831633.1">
    <property type="nucleotide sequence ID" value="XM_007833442.1"/>
</dbReference>
<keyword evidence="4" id="KW-1185">Reference proteome</keyword>
<dbReference type="STRING" id="1229662.W3XAA1"/>
<feature type="domain" description="NAD(P)-binding" evidence="2">
    <location>
        <begin position="10"/>
        <end position="214"/>
    </location>
</feature>
<protein>
    <recommendedName>
        <fullName evidence="2">NAD(P)-binding domain-containing protein</fullName>
    </recommendedName>
</protein>
<accession>W3XAA1</accession>
<dbReference type="HOGENOM" id="CLU_025711_1_0_1"/>
<dbReference type="Proteomes" id="UP000030651">
    <property type="component" value="Unassembled WGS sequence"/>
</dbReference>
<gene>
    <name evidence="3" type="ORF">PFICI_04861</name>
</gene>
<evidence type="ECO:0000256" key="1">
    <source>
        <dbReference type="ARBA" id="ARBA00038376"/>
    </source>
</evidence>
<dbReference type="OrthoDB" id="10254604at2759"/>